<dbReference type="InterPro" id="IPR003961">
    <property type="entry name" value="FN3_dom"/>
</dbReference>
<dbReference type="PROSITE" id="PS50853">
    <property type="entry name" value="FN3"/>
    <property type="match status" value="1"/>
</dbReference>
<proteinExistence type="predicted"/>
<sequence>MKSFLFVLSLFVFWIHCSGKMPQNNAVPMFLLLGLGGASTSSSETAEALNPLVPGQAVNLNGGHGNVTGTVIDTDGDGIPDGILIAGSNPSGDSPNMILIDSNGDGVWDGVDVDGDGQIDYYISYAEDGSIRLTTAPNGGGSPVVVIPGQGFDTNGDGIADNPILSLLSGDTTPPIASISPAAGVYPNAQNLTIQCSDNVASGHILYTINGTVPGFVPIVGNLRNPPSTSLSIGGGGNGTYTVRYLCRDLAGNVGSIQTEVYEIDDHVPGVTASLSSSYVSNSSGAIQTSQLTWSSDKTGTYQIKRGGTDCSDGNLISSGNITASVSNTSTTIAANTLTLGNNTIRICVTNPNNGYIGSHSLVLVRDDTAPNVTVSPAGGTYAILVSASLTCSDAGGAGCDRIVYSSQTGTPPSDPNLSGVNGNILSGSLYTGSIPTTDGATSFIKYIARDRAGNLSSVSSVSYVVDTVVPVPLELSLQGGGTEVLAQWAPVPGATEYRIYYGTISPVTLSHANVSGITTNYHKLTGLSPNTTYYVKVEARNDVGGVSPLSAEQPVLTASNPPGTASLGLHVDISSGQGAESGTAPYILINPSTRKLLAVVNNGANGRRPGLFICDLDGSNCFYRDISAGQGENSGYVPFALIDSLSGKLLVVTANSSVSSMKPSLFRCDLDGTNCSHHDISAGQGSGSGYRPSAVIDTLNRKLLVAAANMGNSGKIGLYRCNLDGSNCTHTEISNGNNTGLNPNMKIDMVNKQIFIVSANLAAAFRPSLFRCNLDGSNCSHSDISAGQGDSSGNSPFLELDLLSHKVLVVTTNLASGGNGNGKPGLFRCDWNGTNCTYTDISSGQGANSGVDPRLIVDSLSGKLLVITTNQANQSKPALFRCNLDGTNCTYSDLSSGQGNSSGNEPGAVIDPISGKLLVVTKNGTNQSKPSLFIW</sequence>
<dbReference type="InterPro" id="IPR028994">
    <property type="entry name" value="Integrin_alpha_N"/>
</dbReference>
<evidence type="ECO:0000313" key="3">
    <source>
        <dbReference type="Proteomes" id="UP000298058"/>
    </source>
</evidence>
<dbReference type="Gene3D" id="2.60.40.10">
    <property type="entry name" value="Immunoglobulins"/>
    <property type="match status" value="1"/>
</dbReference>
<dbReference type="OrthoDB" id="343463at2"/>
<gene>
    <name evidence="2" type="ORF">EHS15_06475</name>
</gene>
<dbReference type="CDD" id="cd00063">
    <property type="entry name" value="FN3"/>
    <property type="match status" value="1"/>
</dbReference>
<dbReference type="SMART" id="SM00060">
    <property type="entry name" value="FN3"/>
    <property type="match status" value="1"/>
</dbReference>
<dbReference type="RefSeq" id="WP_135759730.1">
    <property type="nucleotide sequence ID" value="NZ_RQHW01000018.1"/>
</dbReference>
<dbReference type="Pfam" id="PF00041">
    <property type="entry name" value="fn3"/>
    <property type="match status" value="1"/>
</dbReference>
<dbReference type="EMBL" id="RQHW01000018">
    <property type="protein sequence ID" value="TGN20012.1"/>
    <property type="molecule type" value="Genomic_DNA"/>
</dbReference>
<dbReference type="SUPFAM" id="SSF69318">
    <property type="entry name" value="Integrin alpha N-terminal domain"/>
    <property type="match status" value="1"/>
</dbReference>
<dbReference type="SUPFAM" id="SSF49265">
    <property type="entry name" value="Fibronectin type III"/>
    <property type="match status" value="1"/>
</dbReference>
<dbReference type="SUPFAM" id="SSF82171">
    <property type="entry name" value="DPP6 N-terminal domain-like"/>
    <property type="match status" value="1"/>
</dbReference>
<dbReference type="InterPro" id="IPR036116">
    <property type="entry name" value="FN3_sf"/>
</dbReference>
<reference evidence="2" key="1">
    <citation type="journal article" date="2019" name="PLoS Negl. Trop. Dis.">
        <title>Revisiting the worldwide diversity of Leptospira species in the environment.</title>
        <authorList>
            <person name="Vincent A.T."/>
            <person name="Schiettekatte O."/>
            <person name="Bourhy P."/>
            <person name="Veyrier F.J."/>
            <person name="Picardeau M."/>
        </authorList>
    </citation>
    <scope>NUCLEOTIDE SEQUENCE [LARGE SCALE GENOMIC DNA]</scope>
    <source>
        <strain evidence="2">201300427</strain>
    </source>
</reference>
<comment type="caution">
    <text evidence="2">The sequence shown here is derived from an EMBL/GenBank/DDBJ whole genome shotgun (WGS) entry which is preliminary data.</text>
</comment>
<feature type="domain" description="Fibronectin type-III" evidence="1">
    <location>
        <begin position="470"/>
        <end position="561"/>
    </location>
</feature>
<protein>
    <recommendedName>
        <fullName evidence="1">Fibronectin type-III domain-containing protein</fullName>
    </recommendedName>
</protein>
<accession>A0A4R9M1R2</accession>
<dbReference type="Proteomes" id="UP000298058">
    <property type="component" value="Unassembled WGS sequence"/>
</dbReference>
<name>A0A4R9M1R2_9LEPT</name>
<dbReference type="InterPro" id="IPR013783">
    <property type="entry name" value="Ig-like_fold"/>
</dbReference>
<evidence type="ECO:0000259" key="1">
    <source>
        <dbReference type="PROSITE" id="PS50853"/>
    </source>
</evidence>
<organism evidence="2 3">
    <name type="scientific">Leptospira idonii</name>
    <dbReference type="NCBI Taxonomy" id="1193500"/>
    <lineage>
        <taxon>Bacteria</taxon>
        <taxon>Pseudomonadati</taxon>
        <taxon>Spirochaetota</taxon>
        <taxon>Spirochaetia</taxon>
        <taxon>Leptospirales</taxon>
        <taxon>Leptospiraceae</taxon>
        <taxon>Leptospira</taxon>
    </lineage>
</organism>
<keyword evidence="3" id="KW-1185">Reference proteome</keyword>
<dbReference type="AlphaFoldDB" id="A0A4R9M1R2"/>
<evidence type="ECO:0000313" key="2">
    <source>
        <dbReference type="EMBL" id="TGN20012.1"/>
    </source>
</evidence>